<reference evidence="2 3" key="1">
    <citation type="submission" date="2023-08" db="EMBL/GenBank/DDBJ databases">
        <title>Genome sequence of Thermaerobacter compostii strain Ins1, a spore-forming filamentous bacterium isolated from a deep geothermal reservoir.</title>
        <authorList>
            <person name="Bregnard D."/>
            <person name="Gonzalez D."/>
            <person name="Junier P."/>
        </authorList>
    </citation>
    <scope>NUCLEOTIDE SEQUENCE [LARGE SCALE GENOMIC DNA]</scope>
    <source>
        <strain evidence="2 3">Ins1</strain>
    </source>
</reference>
<dbReference type="RefSeq" id="WP_318750726.1">
    <property type="nucleotide sequence ID" value="NZ_CP132508.1"/>
</dbReference>
<keyword evidence="3" id="KW-1185">Reference proteome</keyword>
<dbReference type="EMBL" id="CP132508">
    <property type="protein sequence ID" value="WPD19097.1"/>
    <property type="molecule type" value="Genomic_DNA"/>
</dbReference>
<dbReference type="Proteomes" id="UP001304683">
    <property type="component" value="Chromosome"/>
</dbReference>
<protein>
    <submittedName>
        <fullName evidence="2">DUF951 domain-containing protein</fullName>
    </submittedName>
</protein>
<name>A0ABZ0QQR9_9FIRM</name>
<accession>A0ABZ0QQR9</accession>
<dbReference type="PANTHER" id="PTHR38455:SF1">
    <property type="entry name" value="DUF951 DOMAIN-CONTAINING PROTEIN"/>
    <property type="match status" value="1"/>
</dbReference>
<evidence type="ECO:0000313" key="2">
    <source>
        <dbReference type="EMBL" id="WPD19097.1"/>
    </source>
</evidence>
<proteinExistence type="predicted"/>
<sequence>MSGPKKFYLGDIVRMRKTHPCGSDRWEVLRVGIDFRIRCLGCGHLVLMPRRKFERAVRQVLGGPNRPPAGTDGTGSDAPSQP</sequence>
<dbReference type="PANTHER" id="PTHR38455">
    <property type="entry name" value="HYPOTHETICAL CYTOSOLIC PROTEIN"/>
    <property type="match status" value="1"/>
</dbReference>
<evidence type="ECO:0000256" key="1">
    <source>
        <dbReference type="SAM" id="MobiDB-lite"/>
    </source>
</evidence>
<dbReference type="InterPro" id="IPR009296">
    <property type="entry name" value="DUF951"/>
</dbReference>
<gene>
    <name evidence="2" type="ORF">Q5761_12280</name>
</gene>
<organism evidence="2 3">
    <name type="scientific">Thermaerobacter composti</name>
    <dbReference type="NCBI Taxonomy" id="554949"/>
    <lineage>
        <taxon>Bacteria</taxon>
        <taxon>Bacillati</taxon>
        <taxon>Bacillota</taxon>
        <taxon>Clostridia</taxon>
        <taxon>Eubacteriales</taxon>
        <taxon>Clostridiales Family XVII. Incertae Sedis</taxon>
        <taxon>Thermaerobacter</taxon>
    </lineage>
</organism>
<evidence type="ECO:0000313" key="3">
    <source>
        <dbReference type="Proteomes" id="UP001304683"/>
    </source>
</evidence>
<feature type="region of interest" description="Disordered" evidence="1">
    <location>
        <begin position="60"/>
        <end position="82"/>
    </location>
</feature>
<dbReference type="Pfam" id="PF06107">
    <property type="entry name" value="DUF951"/>
    <property type="match status" value="1"/>
</dbReference>